<dbReference type="EMBL" id="CP010070">
    <property type="protein sequence ID" value="AIZ56536.1"/>
    <property type="molecule type" value="Genomic_DNA"/>
</dbReference>
<dbReference type="Gene3D" id="1.25.40.10">
    <property type="entry name" value="Tetratricopeptide repeat domain"/>
    <property type="match status" value="2"/>
</dbReference>
<sequence length="370" mass="42081">MPGRNTNDLTIFQDAERGDPYARLGLAYMYHHGKNIDPDSDLAVKWYIKSSNSGCSRAKWELAKIFRDGTIAERDNEKFIKYLKAAAESGVPEAKVELGIAHLIGDHVEINEERAFQWINSAARQDNLMGQFILGYMYGNGIGVDRDLSKREEWYTKIGLRGNGELFYWIGRNFEYGLLNIKTDPYEAGRWYKMGADMGHEKCILCWRAVLSALDGGARDSLEEREARIMNTGVEKEKLVREQALVTADRFFEEGDDEKAFSFYRMAADLGNPDALFTLAMLYHTGIHVKRNDNTAIALLTKASLVDSEDAQFMLGMLYEEGRGVKKDKEEAIKYYTKAAANGYLAAYYRLSLYMDNPEIHVRNSVAVMR</sequence>
<dbReference type="KEGG" id="mear:Mpt1_c06510"/>
<dbReference type="InterPro" id="IPR011990">
    <property type="entry name" value="TPR-like_helical_dom_sf"/>
</dbReference>
<dbReference type="AlphaFoldDB" id="A0A0A7LGB5"/>
<dbReference type="OrthoDB" id="382749at2157"/>
<evidence type="ECO:0000313" key="1">
    <source>
        <dbReference type="EMBL" id="AIZ56536.1"/>
    </source>
</evidence>
<keyword evidence="2" id="KW-1185">Reference proteome</keyword>
<dbReference type="Pfam" id="PF08238">
    <property type="entry name" value="Sel1"/>
    <property type="match status" value="8"/>
</dbReference>
<evidence type="ECO:0000313" key="2">
    <source>
        <dbReference type="Proteomes" id="UP000030787"/>
    </source>
</evidence>
<dbReference type="SUPFAM" id="SSF81901">
    <property type="entry name" value="HCP-like"/>
    <property type="match status" value="2"/>
</dbReference>
<dbReference type="RefSeq" id="WP_048112083.1">
    <property type="nucleotide sequence ID" value="NZ_CP010070.1"/>
</dbReference>
<dbReference type="STRING" id="1577791.Mpt1_c06510"/>
<protein>
    <submittedName>
        <fullName evidence="1">Sel1 repeat protein</fullName>
    </submittedName>
</protein>
<name>A0A0A7LGB5_9ARCH</name>
<dbReference type="PANTHER" id="PTHR11102">
    <property type="entry name" value="SEL-1-LIKE PROTEIN"/>
    <property type="match status" value="1"/>
</dbReference>
<proteinExistence type="predicted"/>
<dbReference type="HOGENOM" id="CLU_000288_36_2_2"/>
<reference evidence="1 2" key="1">
    <citation type="journal article" date="2014" name="Appl. Environ. Microbiol.">
        <title>Comparative Genome Analysis of 'Candidatus Methanoplasma termitum' Indicates a New Mode of Energy Metabolism in the Seventh Order of Methanogens.</title>
        <authorList>
            <person name="Lang K."/>
            <person name="Schuldes J."/>
            <person name="Klingl A."/>
            <person name="Poehlein A."/>
            <person name="Daniel R."/>
            <person name="Brune A."/>
        </authorList>
    </citation>
    <scope>NUCLEOTIDE SEQUENCE [LARGE SCALE GENOMIC DNA]</scope>
    <source>
        <strain evidence="2">Mpt1</strain>
    </source>
</reference>
<dbReference type="PANTHER" id="PTHR11102:SF160">
    <property type="entry name" value="ERAD-ASSOCIATED E3 UBIQUITIN-PROTEIN LIGASE COMPONENT HRD3"/>
    <property type="match status" value="1"/>
</dbReference>
<dbReference type="SMART" id="SM00671">
    <property type="entry name" value="SEL1"/>
    <property type="match status" value="8"/>
</dbReference>
<organism evidence="1 2">
    <name type="scientific">Candidatus Methanoplasma termitum</name>
    <dbReference type="NCBI Taxonomy" id="1577791"/>
    <lineage>
        <taxon>Archaea</taxon>
        <taxon>Methanobacteriati</taxon>
        <taxon>Thermoplasmatota</taxon>
        <taxon>Thermoplasmata</taxon>
        <taxon>Methanomassiliicoccales</taxon>
        <taxon>Methanomassiliicoccaceae</taxon>
        <taxon>Candidatus Methanoplasma</taxon>
    </lineage>
</organism>
<accession>A0A0A7LGB5</accession>
<gene>
    <name evidence="1" type="ORF">Mpt1_c06510</name>
</gene>
<dbReference type="Proteomes" id="UP000030787">
    <property type="component" value="Chromosome"/>
</dbReference>
<dbReference type="GeneID" id="24818317"/>
<dbReference type="InterPro" id="IPR050767">
    <property type="entry name" value="Sel1_AlgK"/>
</dbReference>
<dbReference type="InterPro" id="IPR006597">
    <property type="entry name" value="Sel1-like"/>
</dbReference>